<gene>
    <name evidence="2" type="ORF">DD666_01780</name>
</gene>
<name>A0A356LAU1_9BURK</name>
<dbReference type="Gene3D" id="3.40.190.150">
    <property type="entry name" value="Bordetella uptake gene, domain 1"/>
    <property type="match status" value="1"/>
</dbReference>
<dbReference type="EMBL" id="DOEK01000004">
    <property type="protein sequence ID" value="HBP28130.1"/>
    <property type="molecule type" value="Genomic_DNA"/>
</dbReference>
<evidence type="ECO:0000313" key="3">
    <source>
        <dbReference type="Proteomes" id="UP000264036"/>
    </source>
</evidence>
<comment type="caution">
    <text evidence="2">The sequence shown here is derived from an EMBL/GenBank/DDBJ whole genome shotgun (WGS) entry which is preliminary data.</text>
</comment>
<dbReference type="Pfam" id="PF03401">
    <property type="entry name" value="TctC"/>
    <property type="match status" value="1"/>
</dbReference>
<protein>
    <submittedName>
        <fullName evidence="2">Tripartite tricarboxylate transporter substrate binding protein</fullName>
    </submittedName>
</protein>
<evidence type="ECO:0000256" key="1">
    <source>
        <dbReference type="ARBA" id="ARBA00006987"/>
    </source>
</evidence>
<dbReference type="Gene3D" id="3.40.190.10">
    <property type="entry name" value="Periplasmic binding protein-like II"/>
    <property type="match status" value="1"/>
</dbReference>
<dbReference type="PROSITE" id="PS51318">
    <property type="entry name" value="TAT"/>
    <property type="match status" value="1"/>
</dbReference>
<dbReference type="InterPro" id="IPR006311">
    <property type="entry name" value="TAT_signal"/>
</dbReference>
<dbReference type="Proteomes" id="UP000264036">
    <property type="component" value="Unassembled WGS sequence"/>
</dbReference>
<dbReference type="InterPro" id="IPR042100">
    <property type="entry name" value="Bug_dom1"/>
</dbReference>
<dbReference type="SUPFAM" id="SSF53850">
    <property type="entry name" value="Periplasmic binding protein-like II"/>
    <property type="match status" value="1"/>
</dbReference>
<accession>A0A356LAU1</accession>
<reference evidence="2 3" key="1">
    <citation type="journal article" date="2018" name="Nat. Biotechnol.">
        <title>A standardized bacterial taxonomy based on genome phylogeny substantially revises the tree of life.</title>
        <authorList>
            <person name="Parks D.H."/>
            <person name="Chuvochina M."/>
            <person name="Waite D.W."/>
            <person name="Rinke C."/>
            <person name="Skarshewski A."/>
            <person name="Chaumeil P.A."/>
            <person name="Hugenholtz P."/>
        </authorList>
    </citation>
    <scope>NUCLEOTIDE SEQUENCE [LARGE SCALE GENOMIC DNA]</scope>
    <source>
        <strain evidence="2">UBA10707</strain>
    </source>
</reference>
<proteinExistence type="inferred from homology"/>
<dbReference type="AlphaFoldDB" id="A0A356LAU1"/>
<comment type="similarity">
    <text evidence="1">Belongs to the UPF0065 (bug) family.</text>
</comment>
<evidence type="ECO:0000313" key="2">
    <source>
        <dbReference type="EMBL" id="HBP28130.1"/>
    </source>
</evidence>
<dbReference type="PANTHER" id="PTHR42928:SF5">
    <property type="entry name" value="BLR1237 PROTEIN"/>
    <property type="match status" value="1"/>
</dbReference>
<dbReference type="InterPro" id="IPR005064">
    <property type="entry name" value="BUG"/>
</dbReference>
<dbReference type="CDD" id="cd07012">
    <property type="entry name" value="PBP2_Bug_TTT"/>
    <property type="match status" value="1"/>
</dbReference>
<organism evidence="2 3">
    <name type="scientific">Advenella kashmirensis</name>
    <dbReference type="NCBI Taxonomy" id="310575"/>
    <lineage>
        <taxon>Bacteria</taxon>
        <taxon>Pseudomonadati</taxon>
        <taxon>Pseudomonadota</taxon>
        <taxon>Betaproteobacteria</taxon>
        <taxon>Burkholderiales</taxon>
        <taxon>Alcaligenaceae</taxon>
    </lineage>
</organism>
<sequence length="324" mass="35278">MKMDRRTFLKTAGALPMIGLGTTAYAEQYPSRPIKIVVPASAATSIDVAARFFTEPLSRKLKTPVVVENKPGTGGLIAYASTAKTQPDGYTLMLAGIPMYLLPLLSTGTAQFDARADFTPVTRVARVSLGVVVAPESPYQTLDDLIQAMKKKPNELTYSSQGIGSTAHLCSVLFTHMSHTKAQHVPYKSTTTATTDVAAGRITFTTQTAPALLGLIQSSKLRLLAVTGEERWEQFPDVPTVQEAGVPDFELSSWLDFVAPKGTPEPVLQLLTDEFSQIANSSEYKTFCKQQIIFPDVVGYQELARQMPDEAAKWKRIVDLSKSS</sequence>
<dbReference type="PANTHER" id="PTHR42928">
    <property type="entry name" value="TRICARBOXYLATE-BINDING PROTEIN"/>
    <property type="match status" value="1"/>
</dbReference>
<dbReference type="PIRSF" id="PIRSF017082">
    <property type="entry name" value="YflP"/>
    <property type="match status" value="1"/>
</dbReference>